<dbReference type="EMBL" id="PZQS01000005">
    <property type="protein sequence ID" value="PVD29543.1"/>
    <property type="molecule type" value="Genomic_DNA"/>
</dbReference>
<dbReference type="OrthoDB" id="6138362at2759"/>
<sequence>MQRLEDMFVNQVEAVDHVKSERQLWLAEKQSLEVSVQHLQSLCLSTAVNVQRDSTGNDKNDAGQSLESTRETHKHTVFLRSDDSDPLVPVVTQLTEKVNEVNAGLQALKDEVIAGHRELKNEVAEASTSVFVRWGSSTCPASSVLVYSGEVGGSHYTTSGAAANYLCLPLSNLTLMDISVSNDAQLYGGEYETADEHHDKDPVCAVCRSSRANNVMIPATLSVRVAGPRSTAGG</sequence>
<evidence type="ECO:0000313" key="2">
    <source>
        <dbReference type="Proteomes" id="UP000245119"/>
    </source>
</evidence>
<protein>
    <submittedName>
        <fullName evidence="1">Uncharacterized protein</fullName>
    </submittedName>
</protein>
<proteinExistence type="predicted"/>
<dbReference type="AlphaFoldDB" id="A0A2T7P814"/>
<organism evidence="1 2">
    <name type="scientific">Pomacea canaliculata</name>
    <name type="common">Golden apple snail</name>
    <dbReference type="NCBI Taxonomy" id="400727"/>
    <lineage>
        <taxon>Eukaryota</taxon>
        <taxon>Metazoa</taxon>
        <taxon>Spiralia</taxon>
        <taxon>Lophotrochozoa</taxon>
        <taxon>Mollusca</taxon>
        <taxon>Gastropoda</taxon>
        <taxon>Caenogastropoda</taxon>
        <taxon>Architaenioglossa</taxon>
        <taxon>Ampullarioidea</taxon>
        <taxon>Ampullariidae</taxon>
        <taxon>Pomacea</taxon>
    </lineage>
</organism>
<dbReference type="Proteomes" id="UP000245119">
    <property type="component" value="Linkage Group LG5"/>
</dbReference>
<evidence type="ECO:0000313" key="1">
    <source>
        <dbReference type="EMBL" id="PVD29543.1"/>
    </source>
</evidence>
<gene>
    <name evidence="1" type="ORF">C0Q70_08794</name>
</gene>
<comment type="caution">
    <text evidence="1">The sequence shown here is derived from an EMBL/GenBank/DDBJ whole genome shotgun (WGS) entry which is preliminary data.</text>
</comment>
<keyword evidence="2" id="KW-1185">Reference proteome</keyword>
<reference evidence="1 2" key="1">
    <citation type="submission" date="2018-04" db="EMBL/GenBank/DDBJ databases">
        <title>The genome of golden apple snail Pomacea canaliculata provides insight into stress tolerance and invasive adaptation.</title>
        <authorList>
            <person name="Liu C."/>
            <person name="Liu B."/>
            <person name="Ren Y."/>
            <person name="Zhang Y."/>
            <person name="Wang H."/>
            <person name="Li S."/>
            <person name="Jiang F."/>
            <person name="Yin L."/>
            <person name="Zhang G."/>
            <person name="Qian W."/>
            <person name="Fan W."/>
        </authorList>
    </citation>
    <scope>NUCLEOTIDE SEQUENCE [LARGE SCALE GENOMIC DNA]</scope>
    <source>
        <strain evidence="1">SZHN2017</strain>
        <tissue evidence="1">Muscle</tissue>
    </source>
</reference>
<accession>A0A2T7P814</accession>
<name>A0A2T7P814_POMCA</name>